<sequence length="93" mass="10088">MANIPSLMLFLSSMSLFKSPSLLLLILLPALAAAAAAAAARSAAVVAFFVVVDVTEASFNDKVYIEKTCAVIYSRNRMIRQVPYFVKSVFVQV</sequence>
<dbReference type="Proteomes" id="UP001162480">
    <property type="component" value="Chromosome 13"/>
</dbReference>
<evidence type="ECO:0000256" key="1">
    <source>
        <dbReference type="SAM" id="SignalP"/>
    </source>
</evidence>
<evidence type="ECO:0000313" key="2">
    <source>
        <dbReference type="EMBL" id="CAI9732275.1"/>
    </source>
</evidence>
<accession>A0AA36FBU6</accession>
<keyword evidence="1" id="KW-0732">Signal</keyword>
<dbReference type="EMBL" id="OX597826">
    <property type="protein sequence ID" value="CAI9732275.1"/>
    <property type="molecule type" value="Genomic_DNA"/>
</dbReference>
<feature type="signal peptide" evidence="1">
    <location>
        <begin position="1"/>
        <end position="36"/>
    </location>
</feature>
<feature type="chain" id="PRO_5041404469" description="Secreted protein" evidence="1">
    <location>
        <begin position="37"/>
        <end position="93"/>
    </location>
</feature>
<organism evidence="2 3">
    <name type="scientific">Octopus vulgaris</name>
    <name type="common">Common octopus</name>
    <dbReference type="NCBI Taxonomy" id="6645"/>
    <lineage>
        <taxon>Eukaryota</taxon>
        <taxon>Metazoa</taxon>
        <taxon>Spiralia</taxon>
        <taxon>Lophotrochozoa</taxon>
        <taxon>Mollusca</taxon>
        <taxon>Cephalopoda</taxon>
        <taxon>Coleoidea</taxon>
        <taxon>Octopodiformes</taxon>
        <taxon>Octopoda</taxon>
        <taxon>Incirrata</taxon>
        <taxon>Octopodidae</taxon>
        <taxon>Octopus</taxon>
    </lineage>
</organism>
<reference evidence="2" key="1">
    <citation type="submission" date="2023-08" db="EMBL/GenBank/DDBJ databases">
        <authorList>
            <person name="Alioto T."/>
            <person name="Alioto T."/>
            <person name="Gomez Garrido J."/>
        </authorList>
    </citation>
    <scope>NUCLEOTIDE SEQUENCE</scope>
</reference>
<name>A0AA36FBU6_OCTVU</name>
<evidence type="ECO:0000313" key="3">
    <source>
        <dbReference type="Proteomes" id="UP001162480"/>
    </source>
</evidence>
<proteinExistence type="predicted"/>
<dbReference type="AlphaFoldDB" id="A0AA36FBU6"/>
<evidence type="ECO:0008006" key="4">
    <source>
        <dbReference type="Google" id="ProtNLM"/>
    </source>
</evidence>
<protein>
    <recommendedName>
        <fullName evidence="4">Secreted protein</fullName>
    </recommendedName>
</protein>
<gene>
    <name evidence="2" type="ORF">OCTVUL_1B021657</name>
</gene>
<keyword evidence="3" id="KW-1185">Reference proteome</keyword>